<dbReference type="Gene3D" id="1.10.238.20">
    <property type="entry name" value="Pheromone/general odorant binding protein domain"/>
    <property type="match status" value="1"/>
</dbReference>
<dbReference type="InterPro" id="IPR006170">
    <property type="entry name" value="PBP/GOBP"/>
</dbReference>
<proteinExistence type="evidence at transcript level"/>
<dbReference type="GO" id="GO:0007608">
    <property type="term" value="P:sensory perception of smell"/>
    <property type="evidence" value="ECO:0007669"/>
    <property type="project" value="TreeGrafter"/>
</dbReference>
<dbReference type="EMBL" id="KP743709">
    <property type="protein sequence ID" value="AKI29025.1"/>
    <property type="molecule type" value="mRNA"/>
</dbReference>
<dbReference type="SUPFAM" id="SSF47565">
    <property type="entry name" value="Insect pheromone/odorant-binding proteins"/>
    <property type="match status" value="1"/>
</dbReference>
<dbReference type="InterPro" id="IPR036728">
    <property type="entry name" value="PBP_GOBP_sf"/>
</dbReference>
<dbReference type="AlphaFoldDB" id="A0A0G2UGJ1"/>
<dbReference type="Pfam" id="PF01395">
    <property type="entry name" value="PBP_GOBP"/>
    <property type="match status" value="1"/>
</dbReference>
<accession>A0A0G2UGJ1</accession>
<protein>
    <submittedName>
        <fullName evidence="6">Odorant binding protein 99c-3</fullName>
    </submittedName>
</protein>
<evidence type="ECO:0000256" key="5">
    <source>
        <dbReference type="SAM" id="SignalP"/>
    </source>
</evidence>
<dbReference type="GO" id="GO:0005615">
    <property type="term" value="C:extracellular space"/>
    <property type="evidence" value="ECO:0007669"/>
    <property type="project" value="TreeGrafter"/>
</dbReference>
<sequence length="149" mass="17111">MKFFIVILAVIALVYAKDEWVPKTEAELKVIVKECLKDFPLNNEQLQKYTTFQQPDEEPIRKYMLCTAKRVGFFSEHEGCHVDRVAKQFKLDLDEAEVAAITEGCADKNAEGSSVDVWAYRGHKCAMASKIGERLRVYIQNLKKEAKKH</sequence>
<evidence type="ECO:0000313" key="6">
    <source>
        <dbReference type="EMBL" id="AKI29025.1"/>
    </source>
</evidence>
<dbReference type="PANTHER" id="PTHR11857">
    <property type="entry name" value="ODORANT BINDING PROTEIN-RELATED"/>
    <property type="match status" value="1"/>
</dbReference>
<dbReference type="PANTHER" id="PTHR11857:SF43">
    <property type="entry name" value="GEO07291P1-RELATED"/>
    <property type="match status" value="1"/>
</dbReference>
<reference evidence="6" key="1">
    <citation type="submission" date="2015-02" db="EMBL/GenBank/DDBJ databases">
        <title>Discovery of Chemosensory Genes in the Oriental Fruit Fly, Bactrocera dorsalis.</title>
        <authorList>
            <person name="Wu Z."/>
            <person name="Zhang H."/>
            <person name="Bin S."/>
            <person name="Wang Z."/>
            <person name="He H."/>
            <person name="Lin J."/>
        </authorList>
    </citation>
    <scope>NUCLEOTIDE SEQUENCE</scope>
</reference>
<evidence type="ECO:0000256" key="3">
    <source>
        <dbReference type="ARBA" id="ARBA00022525"/>
    </source>
</evidence>
<evidence type="ECO:0000256" key="2">
    <source>
        <dbReference type="ARBA" id="ARBA00008098"/>
    </source>
</evidence>
<evidence type="ECO:0000256" key="4">
    <source>
        <dbReference type="ARBA" id="ARBA00022729"/>
    </source>
</evidence>
<dbReference type="GO" id="GO:0005549">
    <property type="term" value="F:odorant binding"/>
    <property type="evidence" value="ECO:0007669"/>
    <property type="project" value="InterPro"/>
</dbReference>
<comment type="similarity">
    <text evidence="2">Belongs to the PBP/GOBP family.</text>
</comment>
<keyword evidence="3" id="KW-0964">Secreted</keyword>
<dbReference type="SMART" id="SM00708">
    <property type="entry name" value="PhBP"/>
    <property type="match status" value="1"/>
</dbReference>
<evidence type="ECO:0000256" key="1">
    <source>
        <dbReference type="ARBA" id="ARBA00004613"/>
    </source>
</evidence>
<gene>
    <name evidence="6" type="primary">OBP99c-3</name>
</gene>
<dbReference type="OrthoDB" id="7989148at2759"/>
<feature type="chain" id="PRO_5002549744" evidence="5">
    <location>
        <begin position="17"/>
        <end position="149"/>
    </location>
</feature>
<dbReference type="SMR" id="A0A0G2UGJ1"/>
<comment type="subcellular location">
    <subcellularLocation>
        <location evidence="1">Secreted</location>
    </subcellularLocation>
</comment>
<organism evidence="6">
    <name type="scientific">Bactrocera dorsalis</name>
    <name type="common">Oriental fruit fly</name>
    <name type="synonym">Dacus dorsalis</name>
    <dbReference type="NCBI Taxonomy" id="27457"/>
    <lineage>
        <taxon>Eukaryota</taxon>
        <taxon>Metazoa</taxon>
        <taxon>Ecdysozoa</taxon>
        <taxon>Arthropoda</taxon>
        <taxon>Hexapoda</taxon>
        <taxon>Insecta</taxon>
        <taxon>Pterygota</taxon>
        <taxon>Neoptera</taxon>
        <taxon>Endopterygota</taxon>
        <taxon>Diptera</taxon>
        <taxon>Brachycera</taxon>
        <taxon>Muscomorpha</taxon>
        <taxon>Tephritoidea</taxon>
        <taxon>Tephritidae</taxon>
        <taxon>Bactrocera</taxon>
        <taxon>Bactrocera</taxon>
    </lineage>
</organism>
<feature type="signal peptide" evidence="5">
    <location>
        <begin position="1"/>
        <end position="16"/>
    </location>
</feature>
<dbReference type="CDD" id="cd23992">
    <property type="entry name" value="PBP_GOBP"/>
    <property type="match status" value="1"/>
</dbReference>
<keyword evidence="4 5" id="KW-0732">Signal</keyword>
<name>A0A0G2UGJ1_BACDO</name>